<evidence type="ECO:0000256" key="5">
    <source>
        <dbReference type="ARBA" id="ARBA00022617"/>
    </source>
</evidence>
<comment type="cofactor">
    <cofactor evidence="1 13">
        <name>heme</name>
        <dbReference type="ChEBI" id="CHEBI:30413"/>
    </cofactor>
</comment>
<dbReference type="PANTHER" id="PTHR46300">
    <property type="entry name" value="P450, PUTATIVE (EUROFUNG)-RELATED-RELATED"/>
    <property type="match status" value="1"/>
</dbReference>
<evidence type="ECO:0000256" key="9">
    <source>
        <dbReference type="ARBA" id="ARBA00023002"/>
    </source>
</evidence>
<evidence type="ECO:0000256" key="14">
    <source>
        <dbReference type="RuleBase" id="RU000461"/>
    </source>
</evidence>
<dbReference type="Gene3D" id="1.10.630.10">
    <property type="entry name" value="Cytochrome P450"/>
    <property type="match status" value="1"/>
</dbReference>
<keyword evidence="6 15" id="KW-0812">Transmembrane</keyword>
<proteinExistence type="inferred from homology"/>
<keyword evidence="9 14" id="KW-0560">Oxidoreductase</keyword>
<dbReference type="GO" id="GO:0005506">
    <property type="term" value="F:iron ion binding"/>
    <property type="evidence" value="ECO:0007669"/>
    <property type="project" value="InterPro"/>
</dbReference>
<dbReference type="AlphaFoldDB" id="A0A1M2V5I1"/>
<dbReference type="InterPro" id="IPR017972">
    <property type="entry name" value="Cyt_P450_CS"/>
</dbReference>
<protein>
    <submittedName>
        <fullName evidence="16">O-methylsterigmatocystin oxidoreductase</fullName>
    </submittedName>
</protein>
<evidence type="ECO:0000313" key="16">
    <source>
        <dbReference type="EMBL" id="OJT02889.1"/>
    </source>
</evidence>
<evidence type="ECO:0000256" key="12">
    <source>
        <dbReference type="ARBA" id="ARBA00023136"/>
    </source>
</evidence>
<dbReference type="PANTHER" id="PTHR46300:SF7">
    <property type="entry name" value="P450, PUTATIVE (EUROFUNG)-RELATED"/>
    <property type="match status" value="1"/>
</dbReference>
<dbReference type="PRINTS" id="PR00385">
    <property type="entry name" value="P450"/>
</dbReference>
<dbReference type="InterPro" id="IPR050364">
    <property type="entry name" value="Cytochrome_P450_fung"/>
</dbReference>
<evidence type="ECO:0000256" key="2">
    <source>
        <dbReference type="ARBA" id="ARBA00004167"/>
    </source>
</evidence>
<comment type="caution">
    <text evidence="16">The sequence shown here is derived from an EMBL/GenBank/DDBJ whole genome shotgun (WGS) entry which is preliminary data.</text>
</comment>
<dbReference type="PROSITE" id="PS00086">
    <property type="entry name" value="CYTOCHROME_P450"/>
    <property type="match status" value="1"/>
</dbReference>
<dbReference type="GO" id="GO:0016020">
    <property type="term" value="C:membrane"/>
    <property type="evidence" value="ECO:0007669"/>
    <property type="project" value="UniProtKB-SubCell"/>
</dbReference>
<dbReference type="OMA" id="QCINHEN"/>
<dbReference type="Pfam" id="PF00067">
    <property type="entry name" value="p450"/>
    <property type="match status" value="1"/>
</dbReference>
<keyword evidence="12 15" id="KW-0472">Membrane</keyword>
<dbReference type="OrthoDB" id="2789670at2759"/>
<dbReference type="InterPro" id="IPR001128">
    <property type="entry name" value="Cyt_P450"/>
</dbReference>
<feature type="transmembrane region" description="Helical" evidence="15">
    <location>
        <begin position="15"/>
        <end position="32"/>
    </location>
</feature>
<dbReference type="STRING" id="154538.A0A1M2V5I1"/>
<comment type="similarity">
    <text evidence="4 14">Belongs to the cytochrome P450 family.</text>
</comment>
<keyword evidence="7 13" id="KW-0479">Metal-binding</keyword>
<evidence type="ECO:0000256" key="3">
    <source>
        <dbReference type="ARBA" id="ARBA00005179"/>
    </source>
</evidence>
<dbReference type="InterPro" id="IPR036396">
    <property type="entry name" value="Cyt_P450_sf"/>
</dbReference>
<dbReference type="GO" id="GO:0020037">
    <property type="term" value="F:heme binding"/>
    <property type="evidence" value="ECO:0007669"/>
    <property type="project" value="InterPro"/>
</dbReference>
<evidence type="ECO:0000256" key="4">
    <source>
        <dbReference type="ARBA" id="ARBA00010617"/>
    </source>
</evidence>
<keyword evidence="11 14" id="KW-0503">Monooxygenase</keyword>
<evidence type="ECO:0000256" key="8">
    <source>
        <dbReference type="ARBA" id="ARBA00022989"/>
    </source>
</evidence>
<comment type="pathway">
    <text evidence="3">Secondary metabolite biosynthesis.</text>
</comment>
<evidence type="ECO:0000256" key="11">
    <source>
        <dbReference type="ARBA" id="ARBA00023033"/>
    </source>
</evidence>
<dbReference type="PRINTS" id="PR00463">
    <property type="entry name" value="EP450I"/>
</dbReference>
<reference evidence="16 17" key="1">
    <citation type="submission" date="2016-10" db="EMBL/GenBank/DDBJ databases">
        <title>Genome sequence of the basidiomycete white-rot fungus Trametes pubescens.</title>
        <authorList>
            <person name="Makela M.R."/>
            <person name="Granchi Z."/>
            <person name="Peng M."/>
            <person name="De Vries R.P."/>
            <person name="Grigoriev I."/>
            <person name="Riley R."/>
            <person name="Hilden K."/>
        </authorList>
    </citation>
    <scope>NUCLEOTIDE SEQUENCE [LARGE SCALE GENOMIC DNA]</scope>
    <source>
        <strain evidence="16 17">FBCC735</strain>
    </source>
</reference>
<feature type="binding site" description="axial binding residue" evidence="13">
    <location>
        <position position="442"/>
    </location>
    <ligand>
        <name>heme</name>
        <dbReference type="ChEBI" id="CHEBI:30413"/>
    </ligand>
    <ligandPart>
        <name>Fe</name>
        <dbReference type="ChEBI" id="CHEBI:18248"/>
    </ligandPart>
</feature>
<sequence length="512" mass="56960">MATLLDPRIAPPSPWLLLFGLVVLFSFFVRAYSRRSRTSLPLPPGPPPLPFLGNVLDFPKKHLGPEFHALSQKYGDVVSLKVLGRSVILVDTYEAACELLEKRSANYSHRPHLVMVDMTELDWIFVFQNYGPHWRKHRRALQQAFVPEAITRYFPAQLQTTRDLLRALLATPANFSAHIKFSFAATILRIVYGLDVTPGDDAYYTLVERLATVTNDIATPGQFLVEAFPSLRKLPSWFPGARFKRVAAAWRAESISIRDQLYASAKEAMGSRGVNESIITRLTDDGAEETLVRDVTATIYSSGADTTNAAVHAFVLAMAMYPDVQRKAQAELDRVVGPDRLPDFSDRAHLPYVSALVKEVLRWHVIAPVGGAHRSAADDELRGFHIPSGALVIPNLWAMSRDPAHYPDPERLDPERFLLDGQLNPDVRDPSTFVFGFGRRICPGRIFAESSLFITCASILHALEVKAPLDASGALRKLEMKAASLAVAHPEPFECRIVARSPHMAELVHSND</sequence>
<accession>A0A1M2V5I1</accession>
<evidence type="ECO:0000256" key="7">
    <source>
        <dbReference type="ARBA" id="ARBA00022723"/>
    </source>
</evidence>
<evidence type="ECO:0000256" key="10">
    <source>
        <dbReference type="ARBA" id="ARBA00023004"/>
    </source>
</evidence>
<dbReference type="GO" id="GO:0016705">
    <property type="term" value="F:oxidoreductase activity, acting on paired donors, with incorporation or reduction of molecular oxygen"/>
    <property type="evidence" value="ECO:0007669"/>
    <property type="project" value="InterPro"/>
</dbReference>
<name>A0A1M2V5I1_TRAPU</name>
<dbReference type="Proteomes" id="UP000184267">
    <property type="component" value="Unassembled WGS sequence"/>
</dbReference>
<keyword evidence="17" id="KW-1185">Reference proteome</keyword>
<evidence type="ECO:0000256" key="1">
    <source>
        <dbReference type="ARBA" id="ARBA00001971"/>
    </source>
</evidence>
<dbReference type="SUPFAM" id="SSF48264">
    <property type="entry name" value="Cytochrome P450"/>
    <property type="match status" value="1"/>
</dbReference>
<dbReference type="CDD" id="cd11065">
    <property type="entry name" value="CYP64-like"/>
    <property type="match status" value="1"/>
</dbReference>
<dbReference type="InterPro" id="IPR002401">
    <property type="entry name" value="Cyt_P450_E_grp-I"/>
</dbReference>
<comment type="subcellular location">
    <subcellularLocation>
        <location evidence="2">Membrane</location>
        <topology evidence="2">Single-pass membrane protein</topology>
    </subcellularLocation>
</comment>
<evidence type="ECO:0000313" key="17">
    <source>
        <dbReference type="Proteomes" id="UP000184267"/>
    </source>
</evidence>
<evidence type="ECO:0000256" key="13">
    <source>
        <dbReference type="PIRSR" id="PIRSR602401-1"/>
    </source>
</evidence>
<dbReference type="GO" id="GO:0004497">
    <property type="term" value="F:monooxygenase activity"/>
    <property type="evidence" value="ECO:0007669"/>
    <property type="project" value="UniProtKB-KW"/>
</dbReference>
<evidence type="ECO:0000256" key="6">
    <source>
        <dbReference type="ARBA" id="ARBA00022692"/>
    </source>
</evidence>
<dbReference type="EMBL" id="MNAD01001644">
    <property type="protein sequence ID" value="OJT02889.1"/>
    <property type="molecule type" value="Genomic_DNA"/>
</dbReference>
<organism evidence="16 17">
    <name type="scientific">Trametes pubescens</name>
    <name type="common">White-rot fungus</name>
    <dbReference type="NCBI Taxonomy" id="154538"/>
    <lineage>
        <taxon>Eukaryota</taxon>
        <taxon>Fungi</taxon>
        <taxon>Dikarya</taxon>
        <taxon>Basidiomycota</taxon>
        <taxon>Agaricomycotina</taxon>
        <taxon>Agaricomycetes</taxon>
        <taxon>Polyporales</taxon>
        <taxon>Polyporaceae</taxon>
        <taxon>Trametes</taxon>
    </lineage>
</organism>
<keyword evidence="5 13" id="KW-0349">Heme</keyword>
<keyword evidence="8 15" id="KW-1133">Transmembrane helix</keyword>
<gene>
    <name evidence="16" type="ORF">TRAPUB_6559</name>
</gene>
<evidence type="ECO:0000256" key="15">
    <source>
        <dbReference type="SAM" id="Phobius"/>
    </source>
</evidence>
<keyword evidence="10 13" id="KW-0408">Iron</keyword>